<evidence type="ECO:0000313" key="2">
    <source>
        <dbReference type="EMBL" id="BCT94107.1"/>
    </source>
</evidence>
<feature type="domain" description="Bacteriophage T5 Orf172 DNA-binding" evidence="1">
    <location>
        <begin position="26"/>
        <end position="118"/>
    </location>
</feature>
<dbReference type="EMBL" id="AP024545">
    <property type="protein sequence ID" value="BCT94107.1"/>
    <property type="molecule type" value="Genomic_DNA"/>
</dbReference>
<proteinExistence type="predicted"/>
<evidence type="ECO:0000259" key="1">
    <source>
        <dbReference type="SMART" id="SM00974"/>
    </source>
</evidence>
<name>A0ABN6FWK5_9GAMM</name>
<dbReference type="InterPro" id="IPR018306">
    <property type="entry name" value="Phage_T5_Orf172_DNA-bd"/>
</dbReference>
<dbReference type="Pfam" id="PF13455">
    <property type="entry name" value="MUG113"/>
    <property type="match status" value="1"/>
</dbReference>
<keyword evidence="3" id="KW-1185">Reference proteome</keyword>
<organism evidence="2 3">
    <name type="scientific">Noviluteimonas caseinilytica</name>
    <dbReference type="NCBI Taxonomy" id="2675101"/>
    <lineage>
        <taxon>Bacteria</taxon>
        <taxon>Pseudomonadati</taxon>
        <taxon>Pseudomonadota</taxon>
        <taxon>Gammaproteobacteria</taxon>
        <taxon>Lysobacterales</taxon>
        <taxon>Lysobacteraceae</taxon>
        <taxon>Noviluteimonas</taxon>
    </lineage>
</organism>
<accession>A0ABN6FWK5</accession>
<dbReference type="RefSeq" id="WP_213434996.1">
    <property type="nucleotide sequence ID" value="NZ_AP024545.1"/>
</dbReference>
<protein>
    <recommendedName>
        <fullName evidence="1">Bacteriophage T5 Orf172 DNA-binding domain-containing protein</fullName>
    </recommendedName>
</protein>
<dbReference type="SMART" id="SM00974">
    <property type="entry name" value="T5orf172"/>
    <property type="match status" value="1"/>
</dbReference>
<dbReference type="Proteomes" id="UP000681317">
    <property type="component" value="Chromosome"/>
</dbReference>
<sequence length="202" mass="22846">MPIDRNDPAARGTRSRGPCHLYVLPCAGEDLLKVGFSRDPLSRMQQLHSRWFEFFDLDRALSVETESVPDARKLELQQRRLLEAHNAPAPLTVREDAGGKREWFRGAYESLAGTALALRDAGHVVHAPLRGWLRHALEQRADLLFSWTTAMLDLDALAEADRWVAPPTHRTVRDGLDAYDALGIDLAPWLPPPVLAWYVRLR</sequence>
<gene>
    <name evidence="2" type="ORF">LYSCAS_31310</name>
</gene>
<evidence type="ECO:0000313" key="3">
    <source>
        <dbReference type="Proteomes" id="UP000681317"/>
    </source>
</evidence>
<reference evidence="2 3" key="1">
    <citation type="submission" date="2021-03" db="EMBL/GenBank/DDBJ databases">
        <title>Complete Genome Sequences of Two Lysobacter Strains Isolated from Sea Water (Lysobacter caseinilyticus) and Soil (Lysobacter helvus) in South Korea.</title>
        <authorList>
            <person name="Watanabe Y."/>
            <person name="Arakawa K."/>
        </authorList>
    </citation>
    <scope>NUCLEOTIDE SEQUENCE [LARGE SCALE GENOMIC DNA]</scope>
    <source>
        <strain evidence="2 3">KVB24</strain>
    </source>
</reference>